<comment type="caution">
    <text evidence="2">The sequence shown here is derived from an EMBL/GenBank/DDBJ whole genome shotgun (WGS) entry which is preliminary data.</text>
</comment>
<dbReference type="EMBL" id="BLLF01001867">
    <property type="protein sequence ID" value="GFH21622.1"/>
    <property type="molecule type" value="Genomic_DNA"/>
</dbReference>
<evidence type="ECO:0000256" key="1">
    <source>
        <dbReference type="SAM" id="MobiDB-lite"/>
    </source>
</evidence>
<accession>A0A699ZZJ7</accession>
<organism evidence="2 3">
    <name type="scientific">Haematococcus lacustris</name>
    <name type="common">Green alga</name>
    <name type="synonym">Haematococcus pluvialis</name>
    <dbReference type="NCBI Taxonomy" id="44745"/>
    <lineage>
        <taxon>Eukaryota</taxon>
        <taxon>Viridiplantae</taxon>
        <taxon>Chlorophyta</taxon>
        <taxon>core chlorophytes</taxon>
        <taxon>Chlorophyceae</taxon>
        <taxon>CS clade</taxon>
        <taxon>Chlamydomonadales</taxon>
        <taxon>Haematococcaceae</taxon>
        <taxon>Haematococcus</taxon>
    </lineage>
</organism>
<dbReference type="Proteomes" id="UP000485058">
    <property type="component" value="Unassembled WGS sequence"/>
</dbReference>
<feature type="region of interest" description="Disordered" evidence="1">
    <location>
        <begin position="1"/>
        <end position="31"/>
    </location>
</feature>
<proteinExistence type="predicted"/>
<dbReference type="AlphaFoldDB" id="A0A699ZZJ7"/>
<keyword evidence="3" id="KW-1185">Reference proteome</keyword>
<reference evidence="2 3" key="1">
    <citation type="submission" date="2020-02" db="EMBL/GenBank/DDBJ databases">
        <title>Draft genome sequence of Haematococcus lacustris strain NIES-144.</title>
        <authorList>
            <person name="Morimoto D."/>
            <person name="Nakagawa S."/>
            <person name="Yoshida T."/>
            <person name="Sawayama S."/>
        </authorList>
    </citation>
    <scope>NUCLEOTIDE SEQUENCE [LARGE SCALE GENOMIC DNA]</scope>
    <source>
        <strain evidence="2 3">NIES-144</strain>
    </source>
</reference>
<protein>
    <submittedName>
        <fullName evidence="2">Uncharacterized protein</fullName>
    </submittedName>
</protein>
<evidence type="ECO:0000313" key="3">
    <source>
        <dbReference type="Proteomes" id="UP000485058"/>
    </source>
</evidence>
<feature type="non-terminal residue" evidence="2">
    <location>
        <position position="1"/>
    </location>
</feature>
<gene>
    <name evidence="2" type="ORF">HaLaN_18966</name>
</gene>
<name>A0A699ZZJ7_HAELA</name>
<sequence>MFRMAKKRRTVPRPVPEDLPAKGTPHTTAGNPRVEAISERAVLASLLLGLLVRGLFTIHVADPLGLHDQPLETAFSNMLTLLFARRLKKSVSLAGTKVLLGTNEHQRRFGFRGLGGGHLPAWSKRQCTYVRRMVCGLDVSWLLIKQAKQRWPDRILALAYGAVGFSGSGSIGCRGVPVPESRWQGRIKVGKVAAASVQRGEAFPSPGLDVLNKQQHQVL</sequence>
<evidence type="ECO:0000313" key="2">
    <source>
        <dbReference type="EMBL" id="GFH21622.1"/>
    </source>
</evidence>
<feature type="compositionally biased region" description="Basic residues" evidence="1">
    <location>
        <begin position="1"/>
        <end position="11"/>
    </location>
</feature>